<organism evidence="1 2">
    <name type="scientific">Thiorhodococcus drewsii AZ1</name>
    <dbReference type="NCBI Taxonomy" id="765913"/>
    <lineage>
        <taxon>Bacteria</taxon>
        <taxon>Pseudomonadati</taxon>
        <taxon>Pseudomonadota</taxon>
        <taxon>Gammaproteobacteria</taxon>
        <taxon>Chromatiales</taxon>
        <taxon>Chromatiaceae</taxon>
        <taxon>Thiorhodococcus</taxon>
    </lineage>
</organism>
<feature type="non-terminal residue" evidence="1">
    <location>
        <position position="93"/>
    </location>
</feature>
<gene>
    <name evidence="1" type="ORF">ThidrDRAFT_4703</name>
</gene>
<reference evidence="1 2" key="1">
    <citation type="submission" date="2011-06" db="EMBL/GenBank/DDBJ databases">
        <title>The draft genome of Thiorhodococcus drewsii AZ1.</title>
        <authorList>
            <consortium name="US DOE Joint Genome Institute (JGI-PGF)"/>
            <person name="Lucas S."/>
            <person name="Han J."/>
            <person name="Lapidus A."/>
            <person name="Cheng J.-F."/>
            <person name="Goodwin L."/>
            <person name="Pitluck S."/>
            <person name="Peters L."/>
            <person name="Land M.L."/>
            <person name="Hauser L."/>
            <person name="Vogl K."/>
            <person name="Liu Z."/>
            <person name="Imhoff J."/>
            <person name="Thiel V."/>
            <person name="Frigaard N.-U."/>
            <person name="Bryant D.A."/>
            <person name="Woyke T.J."/>
        </authorList>
    </citation>
    <scope>NUCLEOTIDE SEQUENCE [LARGE SCALE GENOMIC DNA]</scope>
    <source>
        <strain evidence="1 2">AZ1</strain>
    </source>
</reference>
<keyword evidence="2" id="KW-1185">Reference proteome</keyword>
<dbReference type="RefSeq" id="WP_007043413.1">
    <property type="nucleotide sequence ID" value="NZ_AFWT01000120.1"/>
</dbReference>
<accession>G2E8T9</accession>
<evidence type="ECO:0000313" key="2">
    <source>
        <dbReference type="Proteomes" id="UP000004200"/>
    </source>
</evidence>
<comment type="caution">
    <text evidence="1">The sequence shown here is derived from an EMBL/GenBank/DDBJ whole genome shotgun (WGS) entry which is preliminary data.</text>
</comment>
<proteinExistence type="predicted"/>
<dbReference type="AlphaFoldDB" id="G2E8T9"/>
<dbReference type="Proteomes" id="UP000004200">
    <property type="component" value="Unassembled WGS sequence"/>
</dbReference>
<protein>
    <submittedName>
        <fullName evidence="1">Uncharacterized protein</fullName>
    </submittedName>
</protein>
<dbReference type="EMBL" id="AFWT01000120">
    <property type="protein sequence ID" value="EGV27483.1"/>
    <property type="molecule type" value="Genomic_DNA"/>
</dbReference>
<sequence>MQATTTLTITGLKRMLRPTRTGRAEIDIKKISGEGFARCLDDREQIAKIRARAGFQGVQRWQPCRRMEHLHILCKRPGNYRIDPSGLMSSIVR</sequence>
<evidence type="ECO:0000313" key="1">
    <source>
        <dbReference type="EMBL" id="EGV27483.1"/>
    </source>
</evidence>
<name>G2E8T9_9GAMM</name>